<sequence>MASIQLPHTLQTCVGMVLDNGLPRQRYHNASVAQLRDDDALVLAQLLPGSQSYTNTSSYQAPDIVTAVASEYLRDSDSRIVAGDGYARDVQRYAANLSALRAGTTIDDIKQYIRTRTRFDLEQAAAVVVSAFVNHDRVEDAVRLVGELGTLLATSCMWVEPGVVHPMSKGPATAIEKIGLRLQQSAAKQRRDIPLATTLQDLVPLLLRVRRRKPTDRCLHIPQWMFDAAGIEPPTHFKTFFEQVQEQGGMATHLKGSINPTAPAPSDVIVLSRKHFIHIQRRIYRLFQFWKLDIALRRKIKDLEDKVLYAGNWIEAQVFQTEDVALLCHYLFYFQRCLQRKVVSDMGWSSFLAKGEGAKLYQNNLRLKSTFEDALLAIAESNEEGIIVAMGGDDTLGLIDECCLLMKEYVDIYGAGRTENLTFKPGEHSGSGRGPVDEYNLLCDILAQLRQQAKDEGITDVPGLVYKFLAKDIMRWNNAWGDDAFANGRKAGWEDWVIKRGLAKDEDGDWGIVDEMELVLR</sequence>
<evidence type="ECO:0000313" key="1">
    <source>
        <dbReference type="EMBL" id="KAF2108572.1"/>
    </source>
</evidence>
<gene>
    <name evidence="1" type="ORF">BDV96DRAFT_587448</name>
</gene>
<dbReference type="OrthoDB" id="4348902at2759"/>
<dbReference type="Proteomes" id="UP000799770">
    <property type="component" value="Unassembled WGS sequence"/>
</dbReference>
<accession>A0A6A5YND6</accession>
<name>A0A6A5YND6_9PLEO</name>
<proteinExistence type="predicted"/>
<dbReference type="AlphaFoldDB" id="A0A6A5YND6"/>
<protein>
    <submittedName>
        <fullName evidence="1">Uncharacterized protein</fullName>
    </submittedName>
</protein>
<keyword evidence="2" id="KW-1185">Reference proteome</keyword>
<organism evidence="1 2">
    <name type="scientific">Lophiotrema nucula</name>
    <dbReference type="NCBI Taxonomy" id="690887"/>
    <lineage>
        <taxon>Eukaryota</taxon>
        <taxon>Fungi</taxon>
        <taxon>Dikarya</taxon>
        <taxon>Ascomycota</taxon>
        <taxon>Pezizomycotina</taxon>
        <taxon>Dothideomycetes</taxon>
        <taxon>Pleosporomycetidae</taxon>
        <taxon>Pleosporales</taxon>
        <taxon>Lophiotremataceae</taxon>
        <taxon>Lophiotrema</taxon>
    </lineage>
</organism>
<reference evidence="1" key="1">
    <citation type="journal article" date="2020" name="Stud. Mycol.">
        <title>101 Dothideomycetes genomes: a test case for predicting lifestyles and emergence of pathogens.</title>
        <authorList>
            <person name="Haridas S."/>
            <person name="Albert R."/>
            <person name="Binder M."/>
            <person name="Bloem J."/>
            <person name="Labutti K."/>
            <person name="Salamov A."/>
            <person name="Andreopoulos B."/>
            <person name="Baker S."/>
            <person name="Barry K."/>
            <person name="Bills G."/>
            <person name="Bluhm B."/>
            <person name="Cannon C."/>
            <person name="Castanera R."/>
            <person name="Culley D."/>
            <person name="Daum C."/>
            <person name="Ezra D."/>
            <person name="Gonzalez J."/>
            <person name="Henrissat B."/>
            <person name="Kuo A."/>
            <person name="Liang C."/>
            <person name="Lipzen A."/>
            <person name="Lutzoni F."/>
            <person name="Magnuson J."/>
            <person name="Mondo S."/>
            <person name="Nolan M."/>
            <person name="Ohm R."/>
            <person name="Pangilinan J."/>
            <person name="Park H.-J."/>
            <person name="Ramirez L."/>
            <person name="Alfaro M."/>
            <person name="Sun H."/>
            <person name="Tritt A."/>
            <person name="Yoshinaga Y."/>
            <person name="Zwiers L.-H."/>
            <person name="Turgeon B."/>
            <person name="Goodwin S."/>
            <person name="Spatafora J."/>
            <person name="Crous P."/>
            <person name="Grigoriev I."/>
        </authorList>
    </citation>
    <scope>NUCLEOTIDE SEQUENCE</scope>
    <source>
        <strain evidence="1">CBS 627.86</strain>
    </source>
</reference>
<dbReference type="EMBL" id="ML977347">
    <property type="protein sequence ID" value="KAF2108572.1"/>
    <property type="molecule type" value="Genomic_DNA"/>
</dbReference>
<evidence type="ECO:0000313" key="2">
    <source>
        <dbReference type="Proteomes" id="UP000799770"/>
    </source>
</evidence>